<dbReference type="SUPFAM" id="SSF53474">
    <property type="entry name" value="alpha/beta-Hydrolases"/>
    <property type="match status" value="1"/>
</dbReference>
<dbReference type="InterPro" id="IPR007751">
    <property type="entry name" value="DUF676_lipase-like"/>
</dbReference>
<feature type="transmembrane region" description="Helical" evidence="3">
    <location>
        <begin position="317"/>
        <end position="339"/>
    </location>
</feature>
<feature type="non-terminal residue" evidence="5">
    <location>
        <position position="514"/>
    </location>
</feature>
<evidence type="ECO:0000259" key="4">
    <source>
        <dbReference type="Pfam" id="PF05057"/>
    </source>
</evidence>
<dbReference type="GeneID" id="37025947"/>
<feature type="compositionally biased region" description="Low complexity" evidence="2">
    <location>
        <begin position="45"/>
        <end position="58"/>
    </location>
</feature>
<dbReference type="InterPro" id="IPR044294">
    <property type="entry name" value="Lipase-like"/>
</dbReference>
<dbReference type="PANTHER" id="PTHR12482:SF62">
    <property type="entry name" value="LIPASE ROG1-RELATED"/>
    <property type="match status" value="1"/>
</dbReference>
<feature type="non-terminal residue" evidence="5">
    <location>
        <position position="1"/>
    </location>
</feature>
<feature type="region of interest" description="Disordered" evidence="2">
    <location>
        <begin position="34"/>
        <end position="58"/>
    </location>
</feature>
<dbReference type="Proteomes" id="UP000245884">
    <property type="component" value="Unassembled WGS sequence"/>
</dbReference>
<dbReference type="PANTHER" id="PTHR12482">
    <property type="entry name" value="LIPASE ROG1-RELATED-RELATED"/>
    <property type="match status" value="1"/>
</dbReference>
<comment type="similarity">
    <text evidence="1">Belongs to the putative lipase ROG1 family.</text>
</comment>
<reference evidence="5 6" key="1">
    <citation type="journal article" date="2018" name="Mol. Biol. Evol.">
        <title>Broad Genomic Sampling Reveals a Smut Pathogenic Ancestry of the Fungal Clade Ustilaginomycotina.</title>
        <authorList>
            <person name="Kijpornyongpan T."/>
            <person name="Mondo S.J."/>
            <person name="Barry K."/>
            <person name="Sandor L."/>
            <person name="Lee J."/>
            <person name="Lipzen A."/>
            <person name="Pangilinan J."/>
            <person name="LaButti K."/>
            <person name="Hainaut M."/>
            <person name="Henrissat B."/>
            <person name="Grigoriev I.V."/>
            <person name="Spatafora J.W."/>
            <person name="Aime M.C."/>
        </authorList>
    </citation>
    <scope>NUCLEOTIDE SEQUENCE [LARGE SCALE GENOMIC DNA]</scope>
    <source>
        <strain evidence="5 6">MCA 5214</strain>
    </source>
</reference>
<dbReference type="AlphaFoldDB" id="A0A316UQY8"/>
<dbReference type="OrthoDB" id="273452at2759"/>
<name>A0A316UQY8_9BASI</name>
<evidence type="ECO:0000256" key="1">
    <source>
        <dbReference type="ARBA" id="ARBA00007920"/>
    </source>
</evidence>
<gene>
    <name evidence="5" type="ORF">BDZ90DRAFT_211854</name>
</gene>
<dbReference type="EMBL" id="KZ819667">
    <property type="protein sequence ID" value="PWN27719.1"/>
    <property type="molecule type" value="Genomic_DNA"/>
</dbReference>
<accession>A0A316UQY8</accession>
<evidence type="ECO:0000313" key="6">
    <source>
        <dbReference type="Proteomes" id="UP000245884"/>
    </source>
</evidence>
<keyword evidence="3" id="KW-0472">Membrane</keyword>
<feature type="domain" description="DUF676" evidence="4">
    <location>
        <begin position="3"/>
        <end position="235"/>
    </location>
</feature>
<evidence type="ECO:0000256" key="2">
    <source>
        <dbReference type="SAM" id="MobiDB-lite"/>
    </source>
</evidence>
<evidence type="ECO:0000256" key="3">
    <source>
        <dbReference type="SAM" id="Phobius"/>
    </source>
</evidence>
<dbReference type="Gene3D" id="3.40.50.1820">
    <property type="entry name" value="alpha/beta hydrolase"/>
    <property type="match status" value="1"/>
</dbReference>
<proteinExistence type="inferred from homology"/>
<evidence type="ECO:0000313" key="5">
    <source>
        <dbReference type="EMBL" id="PWN27719.1"/>
    </source>
</evidence>
<keyword evidence="6" id="KW-1185">Reference proteome</keyword>
<keyword evidence="3" id="KW-0812">Transmembrane</keyword>
<protein>
    <submittedName>
        <fullName evidence="5">DUF676-domain-containing protein</fullName>
    </submittedName>
</protein>
<dbReference type="InterPro" id="IPR029058">
    <property type="entry name" value="AB_hydrolase_fold"/>
</dbReference>
<feature type="transmembrane region" description="Helical" evidence="3">
    <location>
        <begin position="108"/>
        <end position="127"/>
    </location>
</feature>
<feature type="region of interest" description="Disordered" evidence="2">
    <location>
        <begin position="402"/>
        <end position="429"/>
    </location>
</feature>
<sequence length="514" mass="56856">ASSVHLLVACHGLWGQPIHLNYMMKKLAEDKGGEISPLGVDPDKTTAAATSSSSTSTATASAQPQLVILMSKTNMDARTYDGVDWCAERTVQEIEREVRRLRKKGRKIVRFSILGYSLGGLMARYIVGLLYSRGWFKDVEPYSFTTLATPHIGMPMASGWFYRVAGVVGPRLLGRTGRQLYAKDKGWDTSDEGDDTPLLLAMTRPDSSFIKGLQLFKHLDIYASATSDTTVPVKTGGLMSVDPWKGWPEGGDEDVDGRGITIERDPKYPALVTAINIPSHRPKKPNPATRIYRAVVPRQLPFLLKPSALPFPFPLNWVYVLLAPVSIPLFFTLIIVRLAKGSQESDRRVKEIEAEWLKGDHAKAISSELEADGYTKQHERSRIVAVLAEKLREADEDYVSVEGGTSLPNGASHPAPSKDHKDAAGNVKRSATSPLHFVIPSEESEAYLSSKQAPLSPIHQEMQNNLHGNLPRMRKHLAFFEGVRNSHAIIVCRTPSMPVHQMGKPVVQHFVDHF</sequence>
<dbReference type="RefSeq" id="XP_025362331.1">
    <property type="nucleotide sequence ID" value="XM_025504124.1"/>
</dbReference>
<organism evidence="5 6">
    <name type="scientific">Jaminaea rosea</name>
    <dbReference type="NCBI Taxonomy" id="1569628"/>
    <lineage>
        <taxon>Eukaryota</taxon>
        <taxon>Fungi</taxon>
        <taxon>Dikarya</taxon>
        <taxon>Basidiomycota</taxon>
        <taxon>Ustilaginomycotina</taxon>
        <taxon>Exobasidiomycetes</taxon>
        <taxon>Microstromatales</taxon>
        <taxon>Microstromatales incertae sedis</taxon>
        <taxon>Jaminaea</taxon>
    </lineage>
</organism>
<keyword evidence="3" id="KW-1133">Transmembrane helix</keyword>
<dbReference type="Pfam" id="PF05057">
    <property type="entry name" value="DUF676"/>
    <property type="match status" value="1"/>
</dbReference>